<reference evidence="1 2" key="1">
    <citation type="submission" date="2015-11" db="EMBL/GenBank/DDBJ databases">
        <title>Exploring the genomic traits of fungus-feeding bacterial genus Collimonas.</title>
        <authorList>
            <person name="Song C."/>
            <person name="Schmidt R."/>
            <person name="de Jager V."/>
            <person name="Krzyzanowska D."/>
            <person name="Jongedijk E."/>
            <person name="Cankar K."/>
            <person name="Beekwilder J."/>
            <person name="van Veen A."/>
            <person name="de Boer W."/>
            <person name="van Veen J.A."/>
            <person name="Garbeva P."/>
        </authorList>
    </citation>
    <scope>NUCLEOTIDE SEQUENCE [LARGE SCALE GENOMIC DNA]</scope>
    <source>
        <strain evidence="1 2">Ter282</strain>
    </source>
</reference>
<proteinExistence type="predicted"/>
<keyword evidence="2" id="KW-1185">Reference proteome</keyword>
<evidence type="ECO:0000313" key="1">
    <source>
        <dbReference type="EMBL" id="AMP11881.1"/>
    </source>
</evidence>
<dbReference type="EMBL" id="CP013235">
    <property type="protein sequence ID" value="AMP11881.1"/>
    <property type="molecule type" value="Genomic_DNA"/>
</dbReference>
<protein>
    <submittedName>
        <fullName evidence="1">Uncharacterized protein</fullName>
    </submittedName>
</protein>
<sequence length="53" mass="5600">MGLIAWWKFFHNISANIPVNIAADLKANLTTAGNDKRVVGKVASVAGFGRAST</sequence>
<dbReference type="AlphaFoldDB" id="A0A127QPA9"/>
<dbReference type="PATRIC" id="fig|279058.17.peg.4552"/>
<gene>
    <name evidence="1" type="ORF">CAter282_4221</name>
</gene>
<organism evidence="1 2">
    <name type="scientific">Collimonas arenae</name>
    <dbReference type="NCBI Taxonomy" id="279058"/>
    <lineage>
        <taxon>Bacteria</taxon>
        <taxon>Pseudomonadati</taxon>
        <taxon>Pseudomonadota</taxon>
        <taxon>Betaproteobacteria</taxon>
        <taxon>Burkholderiales</taxon>
        <taxon>Oxalobacteraceae</taxon>
        <taxon>Collimonas</taxon>
    </lineage>
</organism>
<accession>A0A127QPA9</accession>
<evidence type="ECO:0000313" key="2">
    <source>
        <dbReference type="Proteomes" id="UP000071778"/>
    </source>
</evidence>
<name>A0A127QPA9_9BURK</name>
<dbReference type="Proteomes" id="UP000071778">
    <property type="component" value="Chromosome"/>
</dbReference>